<gene>
    <name evidence="1" type="ORF">PDE001_LOCUS3895</name>
</gene>
<protein>
    <submittedName>
        <fullName evidence="1">Uncharacterized protein</fullName>
    </submittedName>
</protein>
<organism evidence="1 2">
    <name type="scientific">Peronospora destructor</name>
    <dbReference type="NCBI Taxonomy" id="86335"/>
    <lineage>
        <taxon>Eukaryota</taxon>
        <taxon>Sar</taxon>
        <taxon>Stramenopiles</taxon>
        <taxon>Oomycota</taxon>
        <taxon>Peronosporomycetes</taxon>
        <taxon>Peronosporales</taxon>
        <taxon>Peronosporaceae</taxon>
        <taxon>Peronospora</taxon>
    </lineage>
</organism>
<evidence type="ECO:0000313" key="2">
    <source>
        <dbReference type="Proteomes" id="UP001162029"/>
    </source>
</evidence>
<dbReference type="EMBL" id="CANTFM010000677">
    <property type="protein sequence ID" value="CAI5727858.1"/>
    <property type="molecule type" value="Genomic_DNA"/>
</dbReference>
<proteinExistence type="predicted"/>
<dbReference type="Proteomes" id="UP001162029">
    <property type="component" value="Unassembled WGS sequence"/>
</dbReference>
<dbReference type="AlphaFoldDB" id="A0AAV0TVH8"/>
<name>A0AAV0TVH8_9STRA</name>
<accession>A0AAV0TVH8</accession>
<comment type="caution">
    <text evidence="1">The sequence shown here is derived from an EMBL/GenBank/DDBJ whole genome shotgun (WGS) entry which is preliminary data.</text>
</comment>
<sequence>MYFVLQPCYLERNPTADYCQTGQLPTSLYSDEKIYNLEKAKVKNKVTSDHFNVTYMSVNRCQLPVGLPVG</sequence>
<keyword evidence="2" id="KW-1185">Reference proteome</keyword>
<evidence type="ECO:0000313" key="1">
    <source>
        <dbReference type="EMBL" id="CAI5727858.1"/>
    </source>
</evidence>
<reference evidence="1" key="1">
    <citation type="submission" date="2022-12" db="EMBL/GenBank/DDBJ databases">
        <authorList>
            <person name="Webb A."/>
        </authorList>
    </citation>
    <scope>NUCLEOTIDE SEQUENCE</scope>
    <source>
        <strain evidence="1">Pd1</strain>
    </source>
</reference>